<evidence type="ECO:0000259" key="8">
    <source>
        <dbReference type="SMART" id="SM01086"/>
    </source>
</evidence>
<keyword evidence="3 6" id="KW-0547">Nucleotide-binding</keyword>
<dbReference type="InterPro" id="IPR003593">
    <property type="entry name" value="AAA+_ATPase"/>
</dbReference>
<keyword evidence="9" id="KW-0378">Hydrolase</keyword>
<feature type="domain" description="AAA+ ATPase" evidence="7">
    <location>
        <begin position="65"/>
        <end position="359"/>
    </location>
</feature>
<comment type="function">
    <text evidence="6">ATPase subunit of a proteasome-like degradation complex; this subunit has chaperone activity. The binding of ATP and its subsequent hydrolysis by HslU are essential for unfolding of protein substrates subsequently hydrolyzed by HslV. HslU recognizes the N-terminal part of its protein substrates and unfolds these before they are guided to HslV for hydrolysis.</text>
</comment>
<name>A0A2M9Y0H3_9LEPT</name>
<feature type="binding site" evidence="6">
    <location>
        <position position="34"/>
    </location>
    <ligand>
        <name>ATP</name>
        <dbReference type="ChEBI" id="CHEBI:30616"/>
    </ligand>
</feature>
<evidence type="ECO:0000256" key="5">
    <source>
        <dbReference type="ARBA" id="ARBA00023186"/>
    </source>
</evidence>
<feature type="domain" description="Clp ATPase C-terminal" evidence="8">
    <location>
        <begin position="362"/>
        <end position="460"/>
    </location>
</feature>
<dbReference type="Gene3D" id="1.10.8.60">
    <property type="match status" value="1"/>
</dbReference>
<dbReference type="OrthoDB" id="9804062at2"/>
<feature type="binding site" evidence="6">
    <location>
        <begin position="76"/>
        <end position="81"/>
    </location>
    <ligand>
        <name>ATP</name>
        <dbReference type="ChEBI" id="CHEBI:30616"/>
    </ligand>
</feature>
<dbReference type="Pfam" id="PF07724">
    <property type="entry name" value="AAA_2"/>
    <property type="match status" value="1"/>
</dbReference>
<accession>A0A2M9Y0H3</accession>
<dbReference type="SMART" id="SM00382">
    <property type="entry name" value="AAA"/>
    <property type="match status" value="1"/>
</dbReference>
<dbReference type="RefSeq" id="WP_100791161.1">
    <property type="nucleotide sequence ID" value="NZ_NPDQ01000005.1"/>
</dbReference>
<gene>
    <name evidence="6 9" type="primary">hslU</name>
    <name evidence="9" type="ORF">EHQ30_00430</name>
</gene>
<dbReference type="InterPro" id="IPR011704">
    <property type="entry name" value="ATPase_dyneun-rel_AAA"/>
</dbReference>
<reference evidence="9" key="1">
    <citation type="journal article" date="2019" name="PLoS Negl. Trop. Dis.">
        <title>Revisiting the worldwide diversity of Leptospira species in the environment.</title>
        <authorList>
            <person name="Vincent A.T."/>
            <person name="Schiettekatte O."/>
            <person name="Bourhy P."/>
            <person name="Veyrier F.J."/>
            <person name="Picardeau M."/>
        </authorList>
    </citation>
    <scope>NUCLEOTIDE SEQUENCE [LARGE SCALE GENOMIC DNA]</scope>
    <source>
        <strain evidence="9">201800277</strain>
    </source>
</reference>
<dbReference type="GO" id="GO:0036402">
    <property type="term" value="F:proteasome-activating activity"/>
    <property type="evidence" value="ECO:0007669"/>
    <property type="project" value="UniProtKB-UniRule"/>
</dbReference>
<dbReference type="InterPro" id="IPR003959">
    <property type="entry name" value="ATPase_AAA_core"/>
</dbReference>
<evidence type="ECO:0000256" key="4">
    <source>
        <dbReference type="ARBA" id="ARBA00022840"/>
    </source>
</evidence>
<dbReference type="SMART" id="SM01086">
    <property type="entry name" value="ClpB_D2-small"/>
    <property type="match status" value="1"/>
</dbReference>
<dbReference type="GO" id="GO:0009376">
    <property type="term" value="C:HslUV protease complex"/>
    <property type="evidence" value="ECO:0007669"/>
    <property type="project" value="UniProtKB-UniRule"/>
</dbReference>
<dbReference type="InterPro" id="IPR050052">
    <property type="entry name" value="ATP-dep_Clp_protease_ClpX"/>
</dbReference>
<keyword evidence="9" id="KW-0645">Protease</keyword>
<comment type="subcellular location">
    <subcellularLocation>
        <location evidence="6">Cytoplasm</location>
    </subcellularLocation>
</comment>
<organism evidence="9 10">
    <name type="scientific">Leptospira brenneri</name>
    <dbReference type="NCBI Taxonomy" id="2023182"/>
    <lineage>
        <taxon>Bacteria</taxon>
        <taxon>Pseudomonadati</taxon>
        <taxon>Spirochaetota</taxon>
        <taxon>Spirochaetia</taxon>
        <taxon>Leptospirales</taxon>
        <taxon>Leptospiraceae</taxon>
        <taxon>Leptospira</taxon>
    </lineage>
</organism>
<evidence type="ECO:0000256" key="1">
    <source>
        <dbReference type="ARBA" id="ARBA00009771"/>
    </source>
</evidence>
<protein>
    <recommendedName>
        <fullName evidence="6">ATP-dependent protease ATPase subunit HslU</fullName>
    </recommendedName>
    <alternativeName>
        <fullName evidence="6">Unfoldase HslU</fullName>
    </alternativeName>
</protein>
<dbReference type="InterPro" id="IPR004491">
    <property type="entry name" value="HslU"/>
</dbReference>
<dbReference type="AlphaFoldDB" id="A0A2M9Y0H3"/>
<comment type="subunit">
    <text evidence="6">A double ring-shaped homohexamer of HslV is capped on each side by a ring-shaped HslU homohexamer. The assembly of the HslU/HslV complex is dependent on binding of ATP.</text>
</comment>
<evidence type="ECO:0000256" key="6">
    <source>
        <dbReference type="HAMAP-Rule" id="MF_00249"/>
    </source>
</evidence>
<feature type="binding site" evidence="6">
    <location>
        <position position="283"/>
    </location>
    <ligand>
        <name>ATP</name>
        <dbReference type="ChEBI" id="CHEBI:30616"/>
    </ligand>
</feature>
<proteinExistence type="inferred from homology"/>
<keyword evidence="2 6" id="KW-0963">Cytoplasm</keyword>
<dbReference type="PANTHER" id="PTHR48102">
    <property type="entry name" value="ATP-DEPENDENT CLP PROTEASE ATP-BINDING SUBUNIT CLPX-LIKE, MITOCHONDRIAL-RELATED"/>
    <property type="match status" value="1"/>
</dbReference>
<dbReference type="SUPFAM" id="SSF52540">
    <property type="entry name" value="P-loop containing nucleoside triphosphate hydrolases"/>
    <property type="match status" value="1"/>
</dbReference>
<dbReference type="CDD" id="cd19498">
    <property type="entry name" value="RecA-like_HslU"/>
    <property type="match status" value="1"/>
</dbReference>
<keyword evidence="4 6" id="KW-0067">ATP-binding</keyword>
<dbReference type="NCBIfam" id="NF003544">
    <property type="entry name" value="PRK05201.1"/>
    <property type="match status" value="1"/>
</dbReference>
<comment type="caution">
    <text evidence="9">The sequence shown here is derived from an EMBL/GenBank/DDBJ whole genome shotgun (WGS) entry which is preliminary data.</text>
</comment>
<comment type="similarity">
    <text evidence="1 6">Belongs to the ClpX chaperone family. HslU subfamily.</text>
</comment>
<dbReference type="NCBIfam" id="TIGR00390">
    <property type="entry name" value="hslU"/>
    <property type="match status" value="1"/>
</dbReference>
<evidence type="ECO:0000256" key="3">
    <source>
        <dbReference type="ARBA" id="ARBA00022741"/>
    </source>
</evidence>
<dbReference type="EMBL" id="RQFP01000001">
    <property type="protein sequence ID" value="TGK95150.1"/>
    <property type="molecule type" value="Genomic_DNA"/>
</dbReference>
<evidence type="ECO:0000313" key="10">
    <source>
        <dbReference type="Proteomes" id="UP000297891"/>
    </source>
</evidence>
<dbReference type="GO" id="GO:0008233">
    <property type="term" value="F:peptidase activity"/>
    <property type="evidence" value="ECO:0007669"/>
    <property type="project" value="UniProtKB-KW"/>
</dbReference>
<feature type="binding site" evidence="6">
    <location>
        <position position="420"/>
    </location>
    <ligand>
        <name>ATP</name>
        <dbReference type="ChEBI" id="CHEBI:30616"/>
    </ligand>
</feature>
<evidence type="ECO:0000313" key="9">
    <source>
        <dbReference type="EMBL" id="TGK95150.1"/>
    </source>
</evidence>
<evidence type="ECO:0000259" key="7">
    <source>
        <dbReference type="SMART" id="SM00382"/>
    </source>
</evidence>
<dbReference type="Pfam" id="PF07728">
    <property type="entry name" value="AAA_5"/>
    <property type="match status" value="1"/>
</dbReference>
<evidence type="ECO:0000256" key="2">
    <source>
        <dbReference type="ARBA" id="ARBA00022490"/>
    </source>
</evidence>
<feature type="binding site" evidence="6">
    <location>
        <position position="348"/>
    </location>
    <ligand>
        <name>ATP</name>
        <dbReference type="ChEBI" id="CHEBI:30616"/>
    </ligand>
</feature>
<dbReference type="InterPro" id="IPR019489">
    <property type="entry name" value="Clp_ATPase_C"/>
</dbReference>
<dbReference type="FunFam" id="3.40.50.300:FF:000220">
    <property type="entry name" value="ATP-dependent protease ATPase subunit HslU"/>
    <property type="match status" value="1"/>
</dbReference>
<dbReference type="GO" id="GO:0043335">
    <property type="term" value="P:protein unfolding"/>
    <property type="evidence" value="ECO:0007669"/>
    <property type="project" value="UniProtKB-UniRule"/>
</dbReference>
<dbReference type="Gene3D" id="3.40.50.300">
    <property type="entry name" value="P-loop containing nucleotide triphosphate hydrolases"/>
    <property type="match status" value="2"/>
</dbReference>
<dbReference type="PANTHER" id="PTHR48102:SF3">
    <property type="entry name" value="ATP-DEPENDENT PROTEASE ATPASE SUBUNIT HSLU"/>
    <property type="match status" value="1"/>
</dbReference>
<dbReference type="GO" id="GO:0005524">
    <property type="term" value="F:ATP binding"/>
    <property type="evidence" value="ECO:0007669"/>
    <property type="project" value="UniProtKB-UniRule"/>
</dbReference>
<dbReference type="Proteomes" id="UP000297891">
    <property type="component" value="Unassembled WGS sequence"/>
</dbReference>
<keyword evidence="5 6" id="KW-0143">Chaperone</keyword>
<dbReference type="GO" id="GO:0016887">
    <property type="term" value="F:ATP hydrolysis activity"/>
    <property type="evidence" value="ECO:0007669"/>
    <property type="project" value="InterPro"/>
</dbReference>
<dbReference type="HAMAP" id="MF_00249">
    <property type="entry name" value="HslU"/>
    <property type="match status" value="1"/>
</dbReference>
<sequence length="472" mass="53149">MTYPTILAEVADTSNLTEELTPRQIVEKLDEHIIGQTKAKRAVAVALRNRSRRRKLDESLREEIYPKNIIMIGPTGVGKTEIARRLSKLCGAPFLKVEATKYTEVGYVGRDVESMIRDLAMGALNLVKAEFRDRVKDKAIEKAEEIVLDAILPPIFHKKEEDLNPEEKERFVSYKESREKFREKLRKGILNEQEIEIDIPKPTAPAGMPMLQVFGAGNMEDMDNQLSSLLGDLMPKKTGKRKVKVSDAWKLLTESEAEKLIDSDKIQSEAVRRVEEMGIIFLDEIDKIAGREGRQGADVSREGVQRDLLPIVEGSTVNTKIGPIKTDHILFIAAGAFHMTKPSDLIPELQGRFPIRVELETLTESDFIKILTTPKSSLTKQYEALLATEGVKIEYTTDGIAEIAKLAFQMNEKNENIGARRLNTIMEKLLEDTSFDAPDLTPDQKQVVINESYVSSKLKGIVEDKDLSRFIL</sequence>
<dbReference type="InterPro" id="IPR027417">
    <property type="entry name" value="P-loop_NTPase"/>
</dbReference>
<keyword evidence="10" id="KW-1185">Reference proteome</keyword>